<evidence type="ECO:0000256" key="3">
    <source>
        <dbReference type="ARBA" id="ARBA00022692"/>
    </source>
</evidence>
<feature type="domain" description="Single Cache" evidence="6">
    <location>
        <begin position="280"/>
        <end position="368"/>
    </location>
</feature>
<keyword evidence="4" id="KW-1133">Transmembrane helix</keyword>
<keyword evidence="2" id="KW-1003">Cell membrane</keyword>
<dbReference type="Proteomes" id="UP001283212">
    <property type="component" value="Unassembled WGS sequence"/>
</dbReference>
<accession>A0AAE4MFT2</accession>
<dbReference type="CDD" id="cd18773">
    <property type="entry name" value="PDC1_HK_sensor"/>
    <property type="match status" value="1"/>
</dbReference>
<evidence type="ECO:0000313" key="7">
    <source>
        <dbReference type="EMBL" id="MDV0444115.1"/>
    </source>
</evidence>
<dbReference type="AlphaFoldDB" id="A0AAE4MFT2"/>
<dbReference type="GO" id="GO:0005886">
    <property type="term" value="C:plasma membrane"/>
    <property type="evidence" value="ECO:0007669"/>
    <property type="project" value="UniProtKB-SubCell"/>
</dbReference>
<evidence type="ECO:0000256" key="4">
    <source>
        <dbReference type="ARBA" id="ARBA00022989"/>
    </source>
</evidence>
<evidence type="ECO:0000256" key="1">
    <source>
        <dbReference type="ARBA" id="ARBA00004651"/>
    </source>
</evidence>
<dbReference type="InterPro" id="IPR033480">
    <property type="entry name" value="sCache_2"/>
</dbReference>
<reference evidence="7 8" key="1">
    <citation type="submission" date="2023-06" db="EMBL/GenBank/DDBJ databases">
        <title>Genome sequence of Methancorpusculaceae sp. Cs1.</title>
        <authorList>
            <person name="Protasov E."/>
            <person name="Platt K."/>
            <person name="Poehlein A."/>
            <person name="Daniel R."/>
            <person name="Brune A."/>
        </authorList>
    </citation>
    <scope>NUCLEOTIDE SEQUENCE [LARGE SCALE GENOMIC DNA]</scope>
    <source>
        <strain evidence="7 8">Cs1</strain>
    </source>
</reference>
<name>A0AAE4MFT2_9EURY</name>
<proteinExistence type="predicted"/>
<keyword evidence="5" id="KW-0472">Membrane</keyword>
<organism evidence="7 8">
    <name type="scientific">Methanorbis rubei</name>
    <dbReference type="NCBI Taxonomy" id="3028300"/>
    <lineage>
        <taxon>Archaea</taxon>
        <taxon>Methanobacteriati</taxon>
        <taxon>Methanobacteriota</taxon>
        <taxon>Stenosarchaea group</taxon>
        <taxon>Methanomicrobia</taxon>
        <taxon>Methanomicrobiales</taxon>
        <taxon>Methanocorpusculaceae</taxon>
        <taxon>Methanorbis</taxon>
    </lineage>
</organism>
<dbReference type="RefSeq" id="WP_338096619.1">
    <property type="nucleotide sequence ID" value="NZ_JAWDKB010000006.1"/>
</dbReference>
<evidence type="ECO:0000259" key="6">
    <source>
        <dbReference type="SMART" id="SM01049"/>
    </source>
</evidence>
<evidence type="ECO:0000256" key="5">
    <source>
        <dbReference type="ARBA" id="ARBA00023136"/>
    </source>
</evidence>
<dbReference type="Pfam" id="PF17200">
    <property type="entry name" value="sCache_2"/>
    <property type="match status" value="2"/>
</dbReference>
<keyword evidence="8" id="KW-1185">Reference proteome</keyword>
<comment type="subcellular location">
    <subcellularLocation>
        <location evidence="1">Cell membrane</location>
        <topology evidence="1">Multi-pass membrane protein</topology>
    </subcellularLocation>
</comment>
<evidence type="ECO:0000313" key="8">
    <source>
        <dbReference type="Proteomes" id="UP001283212"/>
    </source>
</evidence>
<evidence type="ECO:0000256" key="2">
    <source>
        <dbReference type="ARBA" id="ARBA00022475"/>
    </source>
</evidence>
<protein>
    <recommendedName>
        <fullName evidence="6">Single Cache domain-containing protein</fullName>
    </recommendedName>
</protein>
<feature type="domain" description="Single Cache" evidence="6">
    <location>
        <begin position="428"/>
        <end position="504"/>
    </location>
</feature>
<keyword evidence="3" id="KW-0812">Transmembrane</keyword>
<dbReference type="Gene3D" id="3.30.450.20">
    <property type="entry name" value="PAS domain"/>
    <property type="match status" value="2"/>
</dbReference>
<dbReference type="EMBL" id="JAWDKB010000006">
    <property type="protein sequence ID" value="MDV0444115.1"/>
    <property type="molecule type" value="Genomic_DNA"/>
</dbReference>
<sequence length="555" mass="60790">MKYLICLILGICMVMSVCTAGCVFLPQDQPDLSGNYDEQIEFAHKLVLSIDNQITDLGDSLFAAAEYQSDFAADSPEVIASLSDLYVDNPGSSSIYRINADNVVVAAVPESAAPRIGYHIPALDFDPHNLSSPAYMGLYHRENTGETRVSILVPIYTGNGTYDGLLCLILDPKTKTFVSPSRPELPREGFTVMILDENGNVLYSDETKHIGQNAIQLANVSGQDETVAVLERMISTTNGTASYSTYSFGSMKYVTLAVAWDTLETRIGPLTFVVGKKTSEQQLVPRPSSSTDKTLEEFARAAYLYAVKNGKDAAVAAFNDPESLFVTQEYTITAVDINGTILANAMLPGDVGVNLITDTDANGVPTVKTLVQRAKQGGGYAMYLYPDHMQNEEIKVKLSYVMPVDDTWFIVAGNYTDNKAKYVDPLLRNTMIEYTRQVAQYAAINGKDAAITALNTPHGQFYREDIRLVATDSNGTVFARPFNPELIGTNLQNVTDIYGVSLGRDLTVMANSGGGMIYQYYPNRYTNENEMTLIYVLPVDNTWFLSSGITMTACP</sequence>
<gene>
    <name evidence="7" type="ORF">McpCs1_15110</name>
</gene>
<comment type="caution">
    <text evidence="7">The sequence shown here is derived from an EMBL/GenBank/DDBJ whole genome shotgun (WGS) entry which is preliminary data.</text>
</comment>
<dbReference type="SMART" id="SM01049">
    <property type="entry name" value="Cache_2"/>
    <property type="match status" value="2"/>
</dbReference>